<dbReference type="EMBL" id="CP058649">
    <property type="protein sequence ID" value="QUI21060.1"/>
    <property type="molecule type" value="Genomic_DNA"/>
</dbReference>
<dbReference type="GO" id="GO:0006352">
    <property type="term" value="P:DNA-templated transcription initiation"/>
    <property type="evidence" value="ECO:0007669"/>
    <property type="project" value="InterPro"/>
</dbReference>
<keyword evidence="3 6" id="KW-0731">Sigma factor</keyword>
<keyword evidence="2 6" id="KW-0805">Transcription regulation</keyword>
<dbReference type="Gene3D" id="1.10.1740.10">
    <property type="match status" value="1"/>
</dbReference>
<evidence type="ECO:0000313" key="9">
    <source>
        <dbReference type="EMBL" id="QUI21060.1"/>
    </source>
</evidence>
<keyword evidence="10" id="KW-1185">Reference proteome</keyword>
<evidence type="ECO:0000256" key="5">
    <source>
        <dbReference type="ARBA" id="ARBA00023163"/>
    </source>
</evidence>
<keyword evidence="4 6" id="KW-0238">DNA-binding</keyword>
<evidence type="ECO:0000259" key="8">
    <source>
        <dbReference type="Pfam" id="PF08281"/>
    </source>
</evidence>
<keyword evidence="5 6" id="KW-0804">Transcription</keyword>
<feature type="domain" description="RNA polymerase sigma-70 region 2" evidence="7">
    <location>
        <begin position="21"/>
        <end position="86"/>
    </location>
</feature>
<dbReference type="SUPFAM" id="SSF88946">
    <property type="entry name" value="Sigma2 domain of RNA polymerase sigma factors"/>
    <property type="match status" value="1"/>
</dbReference>
<dbReference type="InterPro" id="IPR007627">
    <property type="entry name" value="RNA_pol_sigma70_r2"/>
</dbReference>
<dbReference type="GO" id="GO:0016987">
    <property type="term" value="F:sigma factor activity"/>
    <property type="evidence" value="ECO:0007669"/>
    <property type="project" value="UniProtKB-KW"/>
</dbReference>
<evidence type="ECO:0000256" key="4">
    <source>
        <dbReference type="ARBA" id="ARBA00023125"/>
    </source>
</evidence>
<reference evidence="9" key="1">
    <citation type="submission" date="2020-07" db="EMBL/GenBank/DDBJ databases">
        <title>Vallitalea pronyensis genome.</title>
        <authorList>
            <person name="Postec A."/>
        </authorList>
    </citation>
    <scope>NUCLEOTIDE SEQUENCE</scope>
    <source>
        <strain evidence="9">FatNI3</strain>
    </source>
</reference>
<dbReference type="Pfam" id="PF08281">
    <property type="entry name" value="Sigma70_r4_2"/>
    <property type="match status" value="1"/>
</dbReference>
<dbReference type="RefSeq" id="WP_212696519.1">
    <property type="nucleotide sequence ID" value="NZ_CP058649.1"/>
</dbReference>
<evidence type="ECO:0000259" key="7">
    <source>
        <dbReference type="Pfam" id="PF04542"/>
    </source>
</evidence>
<dbReference type="CDD" id="cd06171">
    <property type="entry name" value="Sigma70_r4"/>
    <property type="match status" value="1"/>
</dbReference>
<accession>A0A8J8MGA6</accession>
<dbReference type="InterPro" id="IPR014284">
    <property type="entry name" value="RNA_pol_sigma-70_dom"/>
</dbReference>
<protein>
    <recommendedName>
        <fullName evidence="6">RNA polymerase sigma factor</fullName>
    </recommendedName>
</protein>
<name>A0A8J8MGA6_9FIRM</name>
<dbReference type="InterPro" id="IPR013249">
    <property type="entry name" value="RNA_pol_sigma70_r4_t2"/>
</dbReference>
<dbReference type="PROSITE" id="PS01063">
    <property type="entry name" value="SIGMA70_ECF"/>
    <property type="match status" value="1"/>
</dbReference>
<organism evidence="9 10">
    <name type="scientific">Vallitalea pronyensis</name>
    <dbReference type="NCBI Taxonomy" id="1348613"/>
    <lineage>
        <taxon>Bacteria</taxon>
        <taxon>Bacillati</taxon>
        <taxon>Bacillota</taxon>
        <taxon>Clostridia</taxon>
        <taxon>Lachnospirales</taxon>
        <taxon>Vallitaleaceae</taxon>
        <taxon>Vallitalea</taxon>
    </lineage>
</organism>
<proteinExistence type="inferred from homology"/>
<dbReference type="AlphaFoldDB" id="A0A8J8MGA6"/>
<evidence type="ECO:0000313" key="10">
    <source>
        <dbReference type="Proteomes" id="UP000683246"/>
    </source>
</evidence>
<dbReference type="Pfam" id="PF04542">
    <property type="entry name" value="Sigma70_r2"/>
    <property type="match status" value="1"/>
</dbReference>
<sequence length="185" mass="21563">MGINIQLIKQGDGKEFERFVHSYRGVGENFAMNMVHDRGLAQEIVQDSFVKIYVYRDKIDEHLSLKSYFFTIIKHKVIDYMRKTKREVYHSFSIEGTPSAEDRVLKQEKNRVLNEQINGLKATYRLVLYLYVYQDMSYKEIGEVLGKTEGQVKALMFRARKKLKSKLGHALSDYGIYGMDGSVNE</sequence>
<comment type="similarity">
    <text evidence="1 6">Belongs to the sigma-70 factor family. ECF subfamily.</text>
</comment>
<evidence type="ECO:0000256" key="3">
    <source>
        <dbReference type="ARBA" id="ARBA00023082"/>
    </source>
</evidence>
<dbReference type="SUPFAM" id="SSF88659">
    <property type="entry name" value="Sigma3 and sigma4 domains of RNA polymerase sigma factors"/>
    <property type="match status" value="1"/>
</dbReference>
<dbReference type="GO" id="GO:0006950">
    <property type="term" value="P:response to stress"/>
    <property type="evidence" value="ECO:0007669"/>
    <property type="project" value="UniProtKB-ARBA"/>
</dbReference>
<dbReference type="InterPro" id="IPR000838">
    <property type="entry name" value="RNA_pol_sigma70_ECF_CS"/>
</dbReference>
<dbReference type="GO" id="GO:0003677">
    <property type="term" value="F:DNA binding"/>
    <property type="evidence" value="ECO:0007669"/>
    <property type="project" value="UniProtKB-KW"/>
</dbReference>
<gene>
    <name evidence="9" type="ORF">HZI73_01550</name>
</gene>
<dbReference type="InterPro" id="IPR039425">
    <property type="entry name" value="RNA_pol_sigma-70-like"/>
</dbReference>
<dbReference type="KEGG" id="vpy:HZI73_01550"/>
<dbReference type="InterPro" id="IPR013324">
    <property type="entry name" value="RNA_pol_sigma_r3/r4-like"/>
</dbReference>
<dbReference type="InterPro" id="IPR036388">
    <property type="entry name" value="WH-like_DNA-bd_sf"/>
</dbReference>
<feature type="domain" description="RNA polymerase sigma factor 70 region 4 type 2" evidence="8">
    <location>
        <begin position="113"/>
        <end position="163"/>
    </location>
</feature>
<evidence type="ECO:0000256" key="1">
    <source>
        <dbReference type="ARBA" id="ARBA00010641"/>
    </source>
</evidence>
<dbReference type="Gene3D" id="1.10.10.10">
    <property type="entry name" value="Winged helix-like DNA-binding domain superfamily/Winged helix DNA-binding domain"/>
    <property type="match status" value="1"/>
</dbReference>
<dbReference type="Proteomes" id="UP000683246">
    <property type="component" value="Chromosome"/>
</dbReference>
<evidence type="ECO:0000256" key="6">
    <source>
        <dbReference type="RuleBase" id="RU000716"/>
    </source>
</evidence>
<dbReference type="NCBIfam" id="TIGR02937">
    <property type="entry name" value="sigma70-ECF"/>
    <property type="match status" value="1"/>
</dbReference>
<evidence type="ECO:0000256" key="2">
    <source>
        <dbReference type="ARBA" id="ARBA00023015"/>
    </source>
</evidence>
<dbReference type="PANTHER" id="PTHR43133">
    <property type="entry name" value="RNA POLYMERASE ECF-TYPE SIGMA FACTO"/>
    <property type="match status" value="1"/>
</dbReference>
<dbReference type="PANTHER" id="PTHR43133:SF46">
    <property type="entry name" value="RNA POLYMERASE SIGMA-70 FACTOR ECF SUBFAMILY"/>
    <property type="match status" value="1"/>
</dbReference>
<dbReference type="InterPro" id="IPR013325">
    <property type="entry name" value="RNA_pol_sigma_r2"/>
</dbReference>